<keyword evidence="1" id="KW-0812">Transmembrane</keyword>
<dbReference type="OrthoDB" id="695347at2759"/>
<dbReference type="EMBL" id="JACEFO010001629">
    <property type="protein sequence ID" value="KAF8727992.1"/>
    <property type="molecule type" value="Genomic_DNA"/>
</dbReference>
<evidence type="ECO:0000256" key="1">
    <source>
        <dbReference type="SAM" id="Phobius"/>
    </source>
</evidence>
<keyword evidence="1" id="KW-1133">Transmembrane helix</keyword>
<protein>
    <submittedName>
        <fullName evidence="2">Uncharacterized protein</fullName>
    </submittedName>
</protein>
<organism evidence="2 3">
    <name type="scientific">Digitaria exilis</name>
    <dbReference type="NCBI Taxonomy" id="1010633"/>
    <lineage>
        <taxon>Eukaryota</taxon>
        <taxon>Viridiplantae</taxon>
        <taxon>Streptophyta</taxon>
        <taxon>Embryophyta</taxon>
        <taxon>Tracheophyta</taxon>
        <taxon>Spermatophyta</taxon>
        <taxon>Magnoliopsida</taxon>
        <taxon>Liliopsida</taxon>
        <taxon>Poales</taxon>
        <taxon>Poaceae</taxon>
        <taxon>PACMAD clade</taxon>
        <taxon>Panicoideae</taxon>
        <taxon>Panicodae</taxon>
        <taxon>Paniceae</taxon>
        <taxon>Anthephorinae</taxon>
        <taxon>Digitaria</taxon>
    </lineage>
</organism>
<feature type="transmembrane region" description="Helical" evidence="1">
    <location>
        <begin position="65"/>
        <end position="84"/>
    </location>
</feature>
<keyword evidence="3" id="KW-1185">Reference proteome</keyword>
<comment type="caution">
    <text evidence="2">The sequence shown here is derived from an EMBL/GenBank/DDBJ whole genome shotgun (WGS) entry which is preliminary data.</text>
</comment>
<proteinExistence type="predicted"/>
<accession>A0A835KE48</accession>
<feature type="transmembrane region" description="Helical" evidence="1">
    <location>
        <begin position="138"/>
        <end position="156"/>
    </location>
</feature>
<evidence type="ECO:0000313" key="3">
    <source>
        <dbReference type="Proteomes" id="UP000636709"/>
    </source>
</evidence>
<dbReference type="Proteomes" id="UP000636709">
    <property type="component" value="Unassembled WGS sequence"/>
</dbReference>
<sequence length="157" mass="18203">MVRHTQLGGELILRTEMRIIKAEYYSIEGIQEWDVYKKHLPSIVAHLAAIDAALKRYKAHRIERGLHYLVPMVNSISFCILSPLNDPPGPRREEAFKKWRLQRRRRKAVAAAGLLAVNQAEVTSPRKVTSWPLPFCTMWYFTYLASVTVLSFMIIFM</sequence>
<reference evidence="2" key="1">
    <citation type="submission" date="2020-07" db="EMBL/GenBank/DDBJ databases">
        <title>Genome sequence and genetic diversity analysis of an under-domesticated orphan crop, white fonio (Digitaria exilis).</title>
        <authorList>
            <person name="Bennetzen J.L."/>
            <person name="Chen S."/>
            <person name="Ma X."/>
            <person name="Wang X."/>
            <person name="Yssel A.E.J."/>
            <person name="Chaluvadi S.R."/>
            <person name="Johnson M."/>
            <person name="Gangashetty P."/>
            <person name="Hamidou F."/>
            <person name="Sanogo M.D."/>
            <person name="Zwaenepoel A."/>
            <person name="Wallace J."/>
            <person name="Van De Peer Y."/>
            <person name="Van Deynze A."/>
        </authorList>
    </citation>
    <scope>NUCLEOTIDE SEQUENCE</scope>
    <source>
        <tissue evidence="2">Leaves</tissue>
    </source>
</reference>
<name>A0A835KE48_9POAL</name>
<keyword evidence="1" id="KW-0472">Membrane</keyword>
<evidence type="ECO:0000313" key="2">
    <source>
        <dbReference type="EMBL" id="KAF8727992.1"/>
    </source>
</evidence>
<gene>
    <name evidence="2" type="ORF">HU200_018565</name>
</gene>
<dbReference type="AlphaFoldDB" id="A0A835KE48"/>